<evidence type="ECO:0000313" key="2">
    <source>
        <dbReference type="Proteomes" id="UP001057402"/>
    </source>
</evidence>
<reference evidence="2" key="1">
    <citation type="journal article" date="2023" name="Front. Plant Sci.">
        <title>Chromosomal-level genome assembly of Melastoma candidum provides insights into trichome evolution.</title>
        <authorList>
            <person name="Zhong Y."/>
            <person name="Wu W."/>
            <person name="Sun C."/>
            <person name="Zou P."/>
            <person name="Liu Y."/>
            <person name="Dai S."/>
            <person name="Zhou R."/>
        </authorList>
    </citation>
    <scope>NUCLEOTIDE SEQUENCE [LARGE SCALE GENOMIC DNA]</scope>
</reference>
<keyword evidence="2" id="KW-1185">Reference proteome</keyword>
<proteinExistence type="predicted"/>
<sequence>MVQSGDIDTRPECCMCGDSGLPHELYRCRVCLFRSQHRYCSNQYPRADDGTYQVCNWCLIPAREGSSDPMKKAAGNNSSNSISSRYKTPKSIQDDDGHNKRLRKGTISGLDSRNGPDCHSNGNGRVKKACKAQATTPRKQIITRGTMEEKLRGMKPETENRRGRPVFRNKVRRYKLLHEVSC</sequence>
<comment type="caution">
    <text evidence="1">The sequence shown here is derived from an EMBL/GenBank/DDBJ whole genome shotgun (WGS) entry which is preliminary data.</text>
</comment>
<organism evidence="1 2">
    <name type="scientific">Melastoma candidum</name>
    <dbReference type="NCBI Taxonomy" id="119954"/>
    <lineage>
        <taxon>Eukaryota</taxon>
        <taxon>Viridiplantae</taxon>
        <taxon>Streptophyta</taxon>
        <taxon>Embryophyta</taxon>
        <taxon>Tracheophyta</taxon>
        <taxon>Spermatophyta</taxon>
        <taxon>Magnoliopsida</taxon>
        <taxon>eudicotyledons</taxon>
        <taxon>Gunneridae</taxon>
        <taxon>Pentapetalae</taxon>
        <taxon>rosids</taxon>
        <taxon>malvids</taxon>
        <taxon>Myrtales</taxon>
        <taxon>Melastomataceae</taxon>
        <taxon>Melastomatoideae</taxon>
        <taxon>Melastomateae</taxon>
        <taxon>Melastoma</taxon>
    </lineage>
</organism>
<dbReference type="Proteomes" id="UP001057402">
    <property type="component" value="Chromosome 10"/>
</dbReference>
<dbReference type="EMBL" id="CM042889">
    <property type="protein sequence ID" value="KAI4321113.1"/>
    <property type="molecule type" value="Genomic_DNA"/>
</dbReference>
<name>A0ACB9MAQ7_9MYRT</name>
<protein>
    <submittedName>
        <fullName evidence="1">Uncharacterized protein</fullName>
    </submittedName>
</protein>
<accession>A0ACB9MAQ7</accession>
<evidence type="ECO:0000313" key="1">
    <source>
        <dbReference type="EMBL" id="KAI4321113.1"/>
    </source>
</evidence>
<gene>
    <name evidence="1" type="ORF">MLD38_034533</name>
</gene>